<reference evidence="3" key="1">
    <citation type="submission" date="2024-10" db="EMBL/GenBank/DDBJ databases">
        <authorList>
            <person name="Ryan C."/>
        </authorList>
    </citation>
    <scope>NUCLEOTIDE SEQUENCE [LARGE SCALE GENOMIC DNA]</scope>
</reference>
<dbReference type="Proteomes" id="UP001497457">
    <property type="component" value="Chromosome 17b"/>
</dbReference>
<dbReference type="AlphaFoldDB" id="A0ABC8YWE5"/>
<name>A0ABC8YWE5_9POAL</name>
<feature type="region of interest" description="Disordered" evidence="1">
    <location>
        <begin position="30"/>
        <end position="52"/>
    </location>
</feature>
<keyword evidence="2" id="KW-0732">Signal</keyword>
<evidence type="ECO:0000313" key="3">
    <source>
        <dbReference type="EMBL" id="CAL4951020.1"/>
    </source>
</evidence>
<organism evidence="3 4">
    <name type="scientific">Urochloa decumbens</name>
    <dbReference type="NCBI Taxonomy" id="240449"/>
    <lineage>
        <taxon>Eukaryota</taxon>
        <taxon>Viridiplantae</taxon>
        <taxon>Streptophyta</taxon>
        <taxon>Embryophyta</taxon>
        <taxon>Tracheophyta</taxon>
        <taxon>Spermatophyta</taxon>
        <taxon>Magnoliopsida</taxon>
        <taxon>Liliopsida</taxon>
        <taxon>Poales</taxon>
        <taxon>Poaceae</taxon>
        <taxon>PACMAD clade</taxon>
        <taxon>Panicoideae</taxon>
        <taxon>Panicodae</taxon>
        <taxon>Paniceae</taxon>
        <taxon>Melinidinae</taxon>
        <taxon>Urochloa</taxon>
    </lineage>
</organism>
<sequence length="52" mass="5371">MKAPRPSFLAVCLAILAAVLVIFAALVEHAQGSRQPRPPPSPIGNGDSGVIH</sequence>
<keyword evidence="4" id="KW-1185">Reference proteome</keyword>
<protein>
    <submittedName>
        <fullName evidence="3">Uncharacterized protein</fullName>
    </submittedName>
</protein>
<evidence type="ECO:0000256" key="2">
    <source>
        <dbReference type="SAM" id="SignalP"/>
    </source>
</evidence>
<feature type="signal peptide" evidence="2">
    <location>
        <begin position="1"/>
        <end position="32"/>
    </location>
</feature>
<gene>
    <name evidence="3" type="ORF">URODEC1_LOCUS38715</name>
</gene>
<evidence type="ECO:0000256" key="1">
    <source>
        <dbReference type="SAM" id="MobiDB-lite"/>
    </source>
</evidence>
<proteinExistence type="predicted"/>
<feature type="chain" id="PRO_5044854742" evidence="2">
    <location>
        <begin position="33"/>
        <end position="52"/>
    </location>
</feature>
<accession>A0ABC8YWE5</accession>
<evidence type="ECO:0000313" key="4">
    <source>
        <dbReference type="Proteomes" id="UP001497457"/>
    </source>
</evidence>
<dbReference type="EMBL" id="OZ075127">
    <property type="protein sequence ID" value="CAL4951020.1"/>
    <property type="molecule type" value="Genomic_DNA"/>
</dbReference>